<gene>
    <name evidence="1" type="ORF">TRIUR3_12659</name>
</gene>
<proteinExistence type="predicted"/>
<evidence type="ECO:0000313" key="1">
    <source>
        <dbReference type="EMBL" id="EMS62863.1"/>
    </source>
</evidence>
<dbReference type="AlphaFoldDB" id="M7ZI23"/>
<protein>
    <submittedName>
        <fullName evidence="1">Uncharacterized protein</fullName>
    </submittedName>
</protein>
<name>M7ZI23_TRIUA</name>
<accession>M7ZI23</accession>
<sequence length="79" mass="8631">MAAGCWQRTDGAEELRQTAVEASRVQRELLQGAATARGGLRALWTSFQVLGKDSMDYGIRSGKSLRLGMPKAPQEHCPK</sequence>
<dbReference type="EMBL" id="KD076769">
    <property type="protein sequence ID" value="EMS62863.1"/>
    <property type="molecule type" value="Genomic_DNA"/>
</dbReference>
<organism evidence="1">
    <name type="scientific">Triticum urartu</name>
    <name type="common">Red wild einkorn</name>
    <name type="synonym">Crithodium urartu</name>
    <dbReference type="NCBI Taxonomy" id="4572"/>
    <lineage>
        <taxon>Eukaryota</taxon>
        <taxon>Viridiplantae</taxon>
        <taxon>Streptophyta</taxon>
        <taxon>Embryophyta</taxon>
        <taxon>Tracheophyta</taxon>
        <taxon>Spermatophyta</taxon>
        <taxon>Magnoliopsida</taxon>
        <taxon>Liliopsida</taxon>
        <taxon>Poales</taxon>
        <taxon>Poaceae</taxon>
        <taxon>BOP clade</taxon>
        <taxon>Pooideae</taxon>
        <taxon>Triticodae</taxon>
        <taxon>Triticeae</taxon>
        <taxon>Triticinae</taxon>
        <taxon>Triticum</taxon>
    </lineage>
</organism>
<reference evidence="1" key="1">
    <citation type="journal article" date="2013" name="Nature">
        <title>Draft genome of the wheat A-genome progenitor Triticum urartu.</title>
        <authorList>
            <person name="Ling H.Q."/>
            <person name="Zhao S."/>
            <person name="Liu D."/>
            <person name="Wang J."/>
            <person name="Sun H."/>
            <person name="Zhang C."/>
            <person name="Fan H."/>
            <person name="Li D."/>
            <person name="Dong L."/>
            <person name="Tao Y."/>
            <person name="Gao C."/>
            <person name="Wu H."/>
            <person name="Li Y."/>
            <person name="Cui Y."/>
            <person name="Guo X."/>
            <person name="Zheng S."/>
            <person name="Wang B."/>
            <person name="Yu K."/>
            <person name="Liang Q."/>
            <person name="Yang W."/>
            <person name="Lou X."/>
            <person name="Chen J."/>
            <person name="Feng M."/>
            <person name="Jian J."/>
            <person name="Zhang X."/>
            <person name="Luo G."/>
            <person name="Jiang Y."/>
            <person name="Liu J."/>
            <person name="Wang Z."/>
            <person name="Sha Y."/>
            <person name="Zhang B."/>
            <person name="Wu H."/>
            <person name="Tang D."/>
            <person name="Shen Q."/>
            <person name="Xue P."/>
            <person name="Zou S."/>
            <person name="Wang X."/>
            <person name="Liu X."/>
            <person name="Wang F."/>
            <person name="Yang Y."/>
            <person name="An X."/>
            <person name="Dong Z."/>
            <person name="Zhang K."/>
            <person name="Zhang X."/>
            <person name="Luo M.C."/>
            <person name="Dvorak J."/>
            <person name="Tong Y."/>
            <person name="Wang J."/>
            <person name="Yang H."/>
            <person name="Li Z."/>
            <person name="Wang D."/>
            <person name="Zhang A."/>
            <person name="Wang J."/>
        </authorList>
    </citation>
    <scope>NUCLEOTIDE SEQUENCE</scope>
</reference>